<dbReference type="PANTHER" id="PTHR12214:SF0">
    <property type="entry name" value="LD29489P"/>
    <property type="match status" value="1"/>
</dbReference>
<evidence type="ECO:0000256" key="2">
    <source>
        <dbReference type="ARBA" id="ARBA00023242"/>
    </source>
</evidence>
<reference evidence="5 6" key="1">
    <citation type="journal article" date="2014" name="Proc. Natl. Acad. Sci. U.S.A.">
        <title>Trajectory and genomic determinants of fungal-pathogen speciation and host adaptation.</title>
        <authorList>
            <person name="Hu X."/>
            <person name="Xiao G."/>
            <person name="Zheng P."/>
            <person name="Shang Y."/>
            <person name="Su Y."/>
            <person name="Zhang X."/>
            <person name="Liu X."/>
            <person name="Zhan S."/>
            <person name="St Leger R.J."/>
            <person name="Wang C."/>
        </authorList>
    </citation>
    <scope>NUCLEOTIDE SEQUENCE [LARGE SCALE GENOMIC DNA]</scope>
    <source>
        <strain evidence="5 6">ARSEF 1941</strain>
    </source>
</reference>
<feature type="region of interest" description="Disordered" evidence="4">
    <location>
        <begin position="1"/>
        <end position="176"/>
    </location>
</feature>
<feature type="compositionally biased region" description="Acidic residues" evidence="4">
    <location>
        <begin position="260"/>
        <end position="273"/>
    </location>
</feature>
<keyword evidence="3" id="KW-0175">Coiled coil</keyword>
<dbReference type="GO" id="GO:0003677">
    <property type="term" value="F:DNA binding"/>
    <property type="evidence" value="ECO:0007669"/>
    <property type="project" value="InterPro"/>
</dbReference>
<dbReference type="Pfam" id="PF15458">
    <property type="entry name" value="NTR2"/>
    <property type="match status" value="1"/>
</dbReference>
<dbReference type="GeneID" id="63740545"/>
<gene>
    <name evidence="5" type="ORF">MAM_06090</name>
</gene>
<evidence type="ECO:0000256" key="1">
    <source>
        <dbReference type="ARBA" id="ARBA00004123"/>
    </source>
</evidence>
<feature type="region of interest" description="Disordered" evidence="4">
    <location>
        <begin position="224"/>
        <end position="355"/>
    </location>
</feature>
<keyword evidence="6" id="KW-1185">Reference proteome</keyword>
<protein>
    <submittedName>
        <fullName evidence="5">Uncharacterized protein</fullName>
    </submittedName>
</protein>
<feature type="region of interest" description="Disordered" evidence="4">
    <location>
        <begin position="420"/>
        <end position="458"/>
    </location>
</feature>
<feature type="coiled-coil region" evidence="3">
    <location>
        <begin position="361"/>
        <end position="405"/>
    </location>
</feature>
<comment type="caution">
    <text evidence="5">The sequence shown here is derived from an EMBL/GenBank/DDBJ whole genome shotgun (WGS) entry which is preliminary data.</text>
</comment>
<evidence type="ECO:0000256" key="4">
    <source>
        <dbReference type="SAM" id="MobiDB-lite"/>
    </source>
</evidence>
<accession>A0A0B2WSQ5</accession>
<evidence type="ECO:0000256" key="3">
    <source>
        <dbReference type="SAM" id="Coils"/>
    </source>
</evidence>
<evidence type="ECO:0000313" key="6">
    <source>
        <dbReference type="Proteomes" id="UP000030816"/>
    </source>
</evidence>
<dbReference type="OrthoDB" id="429427at2759"/>
<proteinExistence type="predicted"/>
<dbReference type="InterPro" id="IPR028211">
    <property type="entry name" value="Ntr2"/>
</dbReference>
<dbReference type="AlphaFoldDB" id="A0A0B2WSQ5"/>
<dbReference type="Proteomes" id="UP000030816">
    <property type="component" value="Unassembled WGS sequence"/>
</dbReference>
<dbReference type="RefSeq" id="XP_040677051.1">
    <property type="nucleotide sequence ID" value="XM_040824888.1"/>
</dbReference>
<comment type="subcellular location">
    <subcellularLocation>
        <location evidence="1">Nucleus</location>
    </subcellularLocation>
</comment>
<dbReference type="GO" id="GO:0000390">
    <property type="term" value="P:spliceosomal complex disassembly"/>
    <property type="evidence" value="ECO:0007669"/>
    <property type="project" value="InterPro"/>
</dbReference>
<keyword evidence="2" id="KW-0539">Nucleus</keyword>
<dbReference type="PANTHER" id="PTHR12214">
    <property type="entry name" value="GC-RICH SEQUENCE DNA-BINDING FACTOR"/>
    <property type="match status" value="1"/>
</dbReference>
<dbReference type="STRING" id="1081103.A0A0B2WSQ5"/>
<sequence>MGHLDIATISTCPQSENDRKMSTFAAKRKARVIKVDDEERSDSSSPSGLGTAGSKEGEGETLDAVGSTPNEDAEDDGPVVVRPNRPGAGRQKKKGPKSRLSFGGDAENDDSEDSPTPKQMSLGQRAVENSAVKRGIAVRTLPTRFTQEEEEDQPRYSKEYLDELQSSTPSTPQDISTLHISDADEMALDPAELDGALVVEYPEASSTSQGTQILSEAEIRERKERRARLAQEQGFLSVDDDDETDAFGRRKKDAGRLVAEDEDLGEGFDDYVEDGGLSLGKRAERERRKKERKQMAEMITAAEGHSSDDSSDSDAERRMAYEASQSKAGLDGLKKPRKNPSDSMLRIPPKITPLPSLSECLTRLQATLRAMESDLKTKNARLDQLRKEREDIVKREAEVQGLLDETGRKYQEALAKGKIDADAASATGPSIELAGERGLDSLGTTPRRPARSELDAGS</sequence>
<dbReference type="InterPro" id="IPR012890">
    <property type="entry name" value="GCFC2-like"/>
</dbReference>
<organism evidence="5 6">
    <name type="scientific">Metarhizium album (strain ARSEF 1941)</name>
    <dbReference type="NCBI Taxonomy" id="1081103"/>
    <lineage>
        <taxon>Eukaryota</taxon>
        <taxon>Fungi</taxon>
        <taxon>Dikarya</taxon>
        <taxon>Ascomycota</taxon>
        <taxon>Pezizomycotina</taxon>
        <taxon>Sordariomycetes</taxon>
        <taxon>Hypocreomycetidae</taxon>
        <taxon>Hypocreales</taxon>
        <taxon>Clavicipitaceae</taxon>
        <taxon>Metarhizium</taxon>
    </lineage>
</organism>
<dbReference type="EMBL" id="AZHE01000018">
    <property type="protein sequence ID" value="KHN95985.1"/>
    <property type="molecule type" value="Genomic_DNA"/>
</dbReference>
<dbReference type="GO" id="GO:0071008">
    <property type="term" value="C:U2-type post-mRNA release spliceosomal complex"/>
    <property type="evidence" value="ECO:0007669"/>
    <property type="project" value="InterPro"/>
</dbReference>
<evidence type="ECO:0000313" key="5">
    <source>
        <dbReference type="EMBL" id="KHN95985.1"/>
    </source>
</evidence>
<name>A0A0B2WSQ5_METAS</name>
<feature type="compositionally biased region" description="Polar residues" evidence="4">
    <location>
        <begin position="164"/>
        <end position="176"/>
    </location>
</feature>
<dbReference type="HOGENOM" id="CLU_031138_0_0_1"/>